<dbReference type="Proteomes" id="UP000737391">
    <property type="component" value="Unassembled WGS sequence"/>
</dbReference>
<evidence type="ECO:0008006" key="3">
    <source>
        <dbReference type="Google" id="ProtNLM"/>
    </source>
</evidence>
<evidence type="ECO:0000313" key="2">
    <source>
        <dbReference type="Proteomes" id="UP000737391"/>
    </source>
</evidence>
<gene>
    <name evidence="1" type="ORF">FAGAP_4297</name>
</gene>
<dbReference type="EMBL" id="LUFC02000252">
    <property type="protein sequence ID" value="KAF4499507.1"/>
    <property type="molecule type" value="Genomic_DNA"/>
</dbReference>
<sequence>MAEAFGIAGSAFGTVSLALQLYKEISQYLDDFNSREEDLKEARNYATNIQLSLSMRLMFNAAKAKELYAKMKYPFKKQNIEKVEKILSRTNSALQTVLQVFQFHTGHATTSAINNMDQAMAELNAVLENNKTALDKIRKASQFHDERLSTTQQDVRELLILTRDSEDSKLLLRTMSQQISDLTSRTSVTANLLQNPVSHTFISHIETTSYQGGGSMAFNAFCSFQTQRVRYSQRYWEPLLLEAEVRSRDHHAPECPMSKLPASTRRTKRVLSFLIPTGQRLWGRASKVSLSFTTGAGILGLGQKLTWVATVDEDSSPVFRMVRTIRSYEHLQRKDTNTLLASCFRRLVWCYANYHASVTDVNEDGDTVLEWLLKNYRLYGSRNALNGDNIVALCQMLAVIVKPTACRHKATA</sequence>
<evidence type="ECO:0000313" key="1">
    <source>
        <dbReference type="EMBL" id="KAF4499507.1"/>
    </source>
</evidence>
<keyword evidence="2" id="KW-1185">Reference proteome</keyword>
<dbReference type="AlphaFoldDB" id="A0A9P5EFR1"/>
<dbReference type="OrthoDB" id="1577640at2759"/>
<comment type="caution">
    <text evidence="1">The sequence shown here is derived from an EMBL/GenBank/DDBJ whole genome shotgun (WGS) entry which is preliminary data.</text>
</comment>
<protein>
    <recommendedName>
        <fullName evidence="3">Fungal N-terminal domain-containing protein</fullName>
    </recommendedName>
</protein>
<organism evidence="1 2">
    <name type="scientific">Fusarium agapanthi</name>
    <dbReference type="NCBI Taxonomy" id="1803897"/>
    <lineage>
        <taxon>Eukaryota</taxon>
        <taxon>Fungi</taxon>
        <taxon>Dikarya</taxon>
        <taxon>Ascomycota</taxon>
        <taxon>Pezizomycotina</taxon>
        <taxon>Sordariomycetes</taxon>
        <taxon>Hypocreomycetidae</taxon>
        <taxon>Hypocreales</taxon>
        <taxon>Nectriaceae</taxon>
        <taxon>Fusarium</taxon>
        <taxon>Fusarium fujikuroi species complex</taxon>
    </lineage>
</organism>
<name>A0A9P5EFR1_9HYPO</name>
<proteinExistence type="predicted"/>
<reference evidence="1" key="1">
    <citation type="submission" date="2020-01" db="EMBL/GenBank/DDBJ databases">
        <title>Identification and distribution of gene clusters putatively required for synthesis of sphingolipid metabolism inhibitors in phylogenetically diverse species of the filamentous fungus Fusarium.</title>
        <authorList>
            <person name="Kim H.-S."/>
            <person name="Busman M."/>
            <person name="Brown D.W."/>
            <person name="Divon H."/>
            <person name="Uhlig S."/>
            <person name="Proctor R.H."/>
        </authorList>
    </citation>
    <scope>NUCLEOTIDE SEQUENCE</scope>
    <source>
        <strain evidence="1">NRRL 31653</strain>
    </source>
</reference>
<accession>A0A9P5EFR1</accession>